<evidence type="ECO:0000256" key="1">
    <source>
        <dbReference type="ARBA" id="ARBA00022723"/>
    </source>
</evidence>
<organism evidence="5 6">
    <name type="scientific">Petrolisthes cinctipes</name>
    <name type="common">Flat porcelain crab</name>
    <dbReference type="NCBI Taxonomy" id="88211"/>
    <lineage>
        <taxon>Eukaryota</taxon>
        <taxon>Metazoa</taxon>
        <taxon>Ecdysozoa</taxon>
        <taxon>Arthropoda</taxon>
        <taxon>Crustacea</taxon>
        <taxon>Multicrustacea</taxon>
        <taxon>Malacostraca</taxon>
        <taxon>Eumalacostraca</taxon>
        <taxon>Eucarida</taxon>
        <taxon>Decapoda</taxon>
        <taxon>Pleocyemata</taxon>
        <taxon>Anomura</taxon>
        <taxon>Galatheoidea</taxon>
        <taxon>Porcellanidae</taxon>
        <taxon>Petrolisthes</taxon>
    </lineage>
</organism>
<dbReference type="AlphaFoldDB" id="A0AAE1EHV1"/>
<dbReference type="EMBL" id="JAWQEG010008712">
    <property type="protein sequence ID" value="KAK3849791.1"/>
    <property type="molecule type" value="Genomic_DNA"/>
</dbReference>
<comment type="caution">
    <text evidence="5">The sequence shown here is derived from an EMBL/GenBank/DDBJ whole genome shotgun (WGS) entry which is preliminary data.</text>
</comment>
<keyword evidence="2" id="KW-0408">Iron</keyword>
<dbReference type="InterPro" id="IPR010376">
    <property type="entry name" value="GBBH-like_N"/>
</dbReference>
<evidence type="ECO:0000256" key="2">
    <source>
        <dbReference type="ARBA" id="ARBA00023004"/>
    </source>
</evidence>
<dbReference type="Pfam" id="PF06155">
    <property type="entry name" value="GBBH-like_N"/>
    <property type="match status" value="1"/>
</dbReference>
<evidence type="ECO:0000256" key="3">
    <source>
        <dbReference type="SAM" id="MobiDB-lite"/>
    </source>
</evidence>
<feature type="domain" description="Gamma-butyrobetaine hydroxylase-like N-terminal" evidence="4">
    <location>
        <begin position="40"/>
        <end position="86"/>
    </location>
</feature>
<name>A0AAE1EHV1_PETCI</name>
<evidence type="ECO:0000259" key="4">
    <source>
        <dbReference type="Pfam" id="PF06155"/>
    </source>
</evidence>
<evidence type="ECO:0000313" key="5">
    <source>
        <dbReference type="EMBL" id="KAK3849791.1"/>
    </source>
</evidence>
<dbReference type="Gene3D" id="3.30.2020.30">
    <property type="match status" value="1"/>
</dbReference>
<feature type="region of interest" description="Disordered" evidence="3">
    <location>
        <begin position="1"/>
        <end position="44"/>
    </location>
</feature>
<dbReference type="Proteomes" id="UP001286313">
    <property type="component" value="Unassembled WGS sequence"/>
</dbReference>
<reference evidence="5" key="1">
    <citation type="submission" date="2023-10" db="EMBL/GenBank/DDBJ databases">
        <title>Genome assemblies of two species of porcelain crab, Petrolisthes cinctipes and Petrolisthes manimaculis (Anomura: Porcellanidae).</title>
        <authorList>
            <person name="Angst P."/>
        </authorList>
    </citation>
    <scope>NUCLEOTIDE SEQUENCE</scope>
    <source>
        <strain evidence="5">PB745_01</strain>
        <tissue evidence="5">Gill</tissue>
    </source>
</reference>
<gene>
    <name evidence="5" type="ORF">Pcinc_043470</name>
</gene>
<keyword evidence="1" id="KW-0479">Metal-binding</keyword>
<keyword evidence="6" id="KW-1185">Reference proteome</keyword>
<sequence length="105" mass="11691">MKCGRVGGECQVVEGGGKEQTHPHPHPHPPSSSITKAHRHPQHPLLQVEWDDGGSDMYPYVWLRDNCPCSDCFHPVAMARRRILDECNLADSPASLQVCVIPLRC</sequence>
<dbReference type="GO" id="GO:0046872">
    <property type="term" value="F:metal ion binding"/>
    <property type="evidence" value="ECO:0007669"/>
    <property type="project" value="UniProtKB-KW"/>
</dbReference>
<proteinExistence type="predicted"/>
<dbReference type="InterPro" id="IPR038492">
    <property type="entry name" value="GBBH-like_N_sf"/>
</dbReference>
<evidence type="ECO:0000313" key="6">
    <source>
        <dbReference type="Proteomes" id="UP001286313"/>
    </source>
</evidence>
<accession>A0AAE1EHV1</accession>
<protein>
    <recommendedName>
        <fullName evidence="4">Gamma-butyrobetaine hydroxylase-like N-terminal domain-containing protein</fullName>
    </recommendedName>
</protein>